<evidence type="ECO:0000313" key="2">
    <source>
        <dbReference type="Proteomes" id="UP000806378"/>
    </source>
</evidence>
<dbReference type="Proteomes" id="UP000806378">
    <property type="component" value="Unassembled WGS sequence"/>
</dbReference>
<dbReference type="Gramene" id="rna-gnl|WGS:JABURB|Cocit.L0824.2">
    <property type="protein sequence ID" value="cds-KAF7849410.1"/>
    <property type="gene ID" value="gene-BT93_L0824"/>
</dbReference>
<proteinExistence type="predicted"/>
<comment type="caution">
    <text evidence="1">The sequence shown here is derived from an EMBL/GenBank/DDBJ whole genome shotgun (WGS) entry which is preliminary data.</text>
</comment>
<evidence type="ECO:0000313" key="1">
    <source>
        <dbReference type="EMBL" id="KAF7849410.1"/>
    </source>
</evidence>
<dbReference type="EMBL" id="MU089786">
    <property type="protein sequence ID" value="KAF7849410.1"/>
    <property type="molecule type" value="Genomic_DNA"/>
</dbReference>
<name>A0A8T0CP48_CORYI</name>
<dbReference type="AlphaFoldDB" id="A0A8T0CP48"/>
<protein>
    <submittedName>
        <fullName evidence="1">Uncharacterized protein</fullName>
    </submittedName>
</protein>
<sequence length="80" mass="9205">MRIIVDGVSLAAKLRSEKSGCWLLCRYSKRWCNRNTCSMIARRLQESGCPRLLLEVMWKIRLKDVGACPALSCFSWRLGL</sequence>
<gene>
    <name evidence="1" type="ORF">BT93_L0824</name>
</gene>
<accession>A0A8T0CP48</accession>
<reference evidence="1" key="1">
    <citation type="submission" date="2020-05" db="EMBL/GenBank/DDBJ databases">
        <title>WGS assembly of Corymbia citriodora subspecies variegata.</title>
        <authorList>
            <person name="Barry K."/>
            <person name="Hundley H."/>
            <person name="Shu S."/>
            <person name="Jenkins J."/>
            <person name="Grimwood J."/>
            <person name="Baten A."/>
        </authorList>
    </citation>
    <scope>NUCLEOTIDE SEQUENCE</scope>
    <source>
        <strain evidence="1">CV2-018</strain>
    </source>
</reference>
<organism evidence="1 2">
    <name type="scientific">Corymbia citriodora subsp. variegata</name>
    <dbReference type="NCBI Taxonomy" id="360336"/>
    <lineage>
        <taxon>Eukaryota</taxon>
        <taxon>Viridiplantae</taxon>
        <taxon>Streptophyta</taxon>
        <taxon>Embryophyta</taxon>
        <taxon>Tracheophyta</taxon>
        <taxon>Spermatophyta</taxon>
        <taxon>Magnoliopsida</taxon>
        <taxon>eudicotyledons</taxon>
        <taxon>Gunneridae</taxon>
        <taxon>Pentapetalae</taxon>
        <taxon>rosids</taxon>
        <taxon>malvids</taxon>
        <taxon>Myrtales</taxon>
        <taxon>Myrtaceae</taxon>
        <taxon>Myrtoideae</taxon>
        <taxon>Eucalypteae</taxon>
        <taxon>Corymbia</taxon>
    </lineage>
</organism>
<keyword evidence="2" id="KW-1185">Reference proteome</keyword>